<dbReference type="eggNOG" id="ENOG5033PXV">
    <property type="taxonomic scope" value="Bacteria"/>
</dbReference>
<evidence type="ECO:0008006" key="3">
    <source>
        <dbReference type="Google" id="ProtNLM"/>
    </source>
</evidence>
<dbReference type="HOGENOM" id="CLU_818498_0_0_10"/>
<keyword evidence="1" id="KW-1133">Transmembrane helix</keyword>
<accession>B3EN97</accession>
<gene>
    <name evidence="2" type="ordered locus">Cphamn1_0669</name>
</gene>
<dbReference type="STRING" id="331678.Cphamn1_0669"/>
<keyword evidence="1" id="KW-0472">Membrane</keyword>
<dbReference type="AlphaFoldDB" id="B3EN97"/>
<feature type="transmembrane region" description="Helical" evidence="1">
    <location>
        <begin position="51"/>
        <end position="71"/>
    </location>
</feature>
<dbReference type="EMBL" id="CP001101">
    <property type="protein sequence ID" value="ACE03627.1"/>
    <property type="molecule type" value="Genomic_DNA"/>
</dbReference>
<keyword evidence="1" id="KW-0812">Transmembrane</keyword>
<feature type="transmembrane region" description="Helical" evidence="1">
    <location>
        <begin position="16"/>
        <end position="39"/>
    </location>
</feature>
<protein>
    <recommendedName>
        <fullName evidence="3">DUF697 domain-containing protein</fullName>
    </recommendedName>
</protein>
<reference evidence="2" key="1">
    <citation type="submission" date="2008-06" db="EMBL/GenBank/DDBJ databases">
        <title>Complete sequence of Chlorobium phaeobacteroides BS1.</title>
        <authorList>
            <consortium name="US DOE Joint Genome Institute"/>
            <person name="Lucas S."/>
            <person name="Copeland A."/>
            <person name="Lapidus A."/>
            <person name="Glavina del Rio T."/>
            <person name="Dalin E."/>
            <person name="Tice H."/>
            <person name="Bruce D."/>
            <person name="Goodwin L."/>
            <person name="Pitluck S."/>
            <person name="Schmutz J."/>
            <person name="Larimer F."/>
            <person name="Land M."/>
            <person name="Hauser L."/>
            <person name="Kyrpides N."/>
            <person name="Ovchinnikova G."/>
            <person name="Li T."/>
            <person name="Liu Z."/>
            <person name="Zhao F."/>
            <person name="Overmann J."/>
            <person name="Bryant D.A."/>
            <person name="Richardson P."/>
        </authorList>
    </citation>
    <scope>NUCLEOTIDE SEQUENCE [LARGE SCALE GENOMIC DNA]</scope>
    <source>
        <strain evidence="2">BS1</strain>
    </source>
</reference>
<evidence type="ECO:0000256" key="1">
    <source>
        <dbReference type="SAM" id="Phobius"/>
    </source>
</evidence>
<evidence type="ECO:0000313" key="2">
    <source>
        <dbReference type="EMBL" id="ACE03627.1"/>
    </source>
</evidence>
<proteinExistence type="predicted"/>
<organism evidence="2">
    <name type="scientific">Chlorobium phaeobacteroides (strain BS1)</name>
    <dbReference type="NCBI Taxonomy" id="331678"/>
    <lineage>
        <taxon>Bacteria</taxon>
        <taxon>Pseudomonadati</taxon>
        <taxon>Chlorobiota</taxon>
        <taxon>Chlorobiia</taxon>
        <taxon>Chlorobiales</taxon>
        <taxon>Chlorobiaceae</taxon>
        <taxon>Chlorobium/Pelodictyon group</taxon>
        <taxon>Chlorobium</taxon>
    </lineage>
</organism>
<name>B3EN97_CHLPB</name>
<sequence>MPVFINLFVMKRKLKILLIAMLVFSLSLVLIFLFNQLYFFSSLVGNLLPGAGYNVLVTGIAVFCLIVLYGLHVWGFSSVKTLPLNEASSSYDAYIRHLGKTRLAHHKHPDLLKKERDERWIKSNHKLLEVDALNSTKELAIKNFFVGAFAQNTSYGTTTSLLNNLKLVWRIYKLHYRNHHGRDLLNLYRFTYESLPLSDFNKEELPSHIKPIIQSSFSNTLSTLLPGGNLLTPFFLNFFLAGSTNTYLTCLTGIISMHYCQSLTEEEKTEIVRQSQFEASFMLKEIVRECNPILSKTISGAIKKAGIESLDTVQASPFGGNIAQDIVSHVAQSLKNIIRENVETEKEKQ</sequence>
<dbReference type="KEGG" id="cpb:Cphamn1_0669"/>